<evidence type="ECO:0000256" key="7">
    <source>
        <dbReference type="ARBA" id="ARBA00023136"/>
    </source>
</evidence>
<keyword evidence="4" id="KW-0973">c-di-GMP</keyword>
<dbReference type="CDD" id="cd01949">
    <property type="entry name" value="GGDEF"/>
    <property type="match status" value="1"/>
</dbReference>
<feature type="domain" description="PAS" evidence="10">
    <location>
        <begin position="905"/>
        <end position="976"/>
    </location>
</feature>
<dbReference type="GO" id="GO:0016020">
    <property type="term" value="C:membrane"/>
    <property type="evidence" value="ECO:0007669"/>
    <property type="project" value="UniProtKB-SubCell"/>
</dbReference>
<feature type="transmembrane region" description="Helical" evidence="9">
    <location>
        <begin position="14"/>
        <end position="35"/>
    </location>
</feature>
<dbReference type="SMART" id="SM00065">
    <property type="entry name" value="GAF"/>
    <property type="match status" value="1"/>
</dbReference>
<feature type="transmembrane region" description="Helical" evidence="9">
    <location>
        <begin position="320"/>
        <end position="341"/>
    </location>
</feature>
<evidence type="ECO:0000313" key="16">
    <source>
        <dbReference type="Proteomes" id="UP001225378"/>
    </source>
</evidence>
<dbReference type="PANTHER" id="PTHR44757:SF2">
    <property type="entry name" value="BIOFILM ARCHITECTURE MAINTENANCE PROTEIN MBAA"/>
    <property type="match status" value="1"/>
</dbReference>
<gene>
    <name evidence="15" type="ORF">Q9L42_014190</name>
</gene>
<dbReference type="InterPro" id="IPR035919">
    <property type="entry name" value="EAL_sf"/>
</dbReference>
<dbReference type="SMART" id="SM01079">
    <property type="entry name" value="CHASE"/>
    <property type="match status" value="1"/>
</dbReference>
<dbReference type="RefSeq" id="WP_349431285.1">
    <property type="nucleotide sequence ID" value="NZ_CP157743.1"/>
</dbReference>
<dbReference type="SMART" id="SM00267">
    <property type="entry name" value="GGDEF"/>
    <property type="match status" value="1"/>
</dbReference>
<dbReference type="NCBIfam" id="TIGR00254">
    <property type="entry name" value="GGDEF"/>
    <property type="match status" value="1"/>
</dbReference>
<dbReference type="Gene3D" id="3.30.450.40">
    <property type="match status" value="1"/>
</dbReference>
<feature type="domain" description="PAS" evidence="10">
    <location>
        <begin position="649"/>
        <end position="726"/>
    </location>
</feature>
<keyword evidence="5 9" id="KW-0812">Transmembrane</keyword>
<dbReference type="InterPro" id="IPR003018">
    <property type="entry name" value="GAF"/>
</dbReference>
<evidence type="ECO:0000256" key="4">
    <source>
        <dbReference type="ARBA" id="ARBA00022636"/>
    </source>
</evidence>
<evidence type="ECO:0000256" key="3">
    <source>
        <dbReference type="ARBA" id="ARBA00012282"/>
    </source>
</evidence>
<dbReference type="Gene3D" id="3.30.450.350">
    <property type="entry name" value="CHASE domain"/>
    <property type="match status" value="1"/>
</dbReference>
<dbReference type="SUPFAM" id="SSF141868">
    <property type="entry name" value="EAL domain-like"/>
    <property type="match status" value="1"/>
</dbReference>
<comment type="cofactor">
    <cofactor evidence="1">
        <name>Mg(2+)</name>
        <dbReference type="ChEBI" id="CHEBI:18420"/>
    </cofactor>
</comment>
<feature type="domain" description="GGDEF" evidence="14">
    <location>
        <begin position="1062"/>
        <end position="1194"/>
    </location>
</feature>
<dbReference type="Proteomes" id="UP001225378">
    <property type="component" value="Chromosome"/>
</dbReference>
<reference evidence="15 16" key="1">
    <citation type="journal article" date="2024" name="Microbiology">
        <title>Methylomarinum rosea sp. nov., a novel halophilic methanotrophic bacterium from the hypersaline Lake Elton.</title>
        <authorList>
            <person name="Suleimanov R.Z."/>
            <person name="Oshkin I.Y."/>
            <person name="Danilova O.V."/>
            <person name="Suzina N.E."/>
            <person name="Dedysh S.N."/>
        </authorList>
    </citation>
    <scope>NUCLEOTIDE SEQUENCE [LARGE SCALE GENOMIC DNA]</scope>
    <source>
        <strain evidence="15 16">Ch1-1</strain>
    </source>
</reference>
<dbReference type="SMART" id="SM00091">
    <property type="entry name" value="PAS"/>
    <property type="match status" value="4"/>
</dbReference>
<dbReference type="SUPFAM" id="SSF55785">
    <property type="entry name" value="PYP-like sensor domain (PAS domain)"/>
    <property type="match status" value="4"/>
</dbReference>
<feature type="domain" description="PAC" evidence="11">
    <location>
        <begin position="856"/>
        <end position="908"/>
    </location>
</feature>
<dbReference type="PROSITE" id="PS50883">
    <property type="entry name" value="EAL"/>
    <property type="match status" value="1"/>
</dbReference>
<evidence type="ECO:0000256" key="5">
    <source>
        <dbReference type="ARBA" id="ARBA00022692"/>
    </source>
</evidence>
<dbReference type="Gene3D" id="3.30.450.20">
    <property type="entry name" value="PAS domain"/>
    <property type="match status" value="4"/>
</dbReference>
<dbReference type="InterPro" id="IPR042240">
    <property type="entry name" value="CHASE_sf"/>
</dbReference>
<dbReference type="Pfam" id="PF03924">
    <property type="entry name" value="CHASE"/>
    <property type="match status" value="1"/>
</dbReference>
<keyword evidence="16" id="KW-1185">Reference proteome</keyword>
<keyword evidence="6 9" id="KW-1133">Transmembrane helix</keyword>
<dbReference type="InterPro" id="IPR052155">
    <property type="entry name" value="Biofilm_reg_signaling"/>
</dbReference>
<dbReference type="InterPro" id="IPR035965">
    <property type="entry name" value="PAS-like_dom_sf"/>
</dbReference>
<dbReference type="EC" id="3.1.4.52" evidence="3"/>
<dbReference type="Gene3D" id="2.10.70.100">
    <property type="match status" value="1"/>
</dbReference>
<dbReference type="InterPro" id="IPR000700">
    <property type="entry name" value="PAS-assoc_C"/>
</dbReference>
<dbReference type="PROSITE" id="PS50112">
    <property type="entry name" value="PAS"/>
    <property type="match status" value="3"/>
</dbReference>
<accession>A0AAU7NR70</accession>
<dbReference type="InterPro" id="IPR043128">
    <property type="entry name" value="Rev_trsase/Diguanyl_cyclase"/>
</dbReference>
<evidence type="ECO:0000256" key="1">
    <source>
        <dbReference type="ARBA" id="ARBA00001946"/>
    </source>
</evidence>
<dbReference type="PANTHER" id="PTHR44757">
    <property type="entry name" value="DIGUANYLATE CYCLASE DGCP"/>
    <property type="match status" value="1"/>
</dbReference>
<dbReference type="KEGG" id="mech:Q9L42_014190"/>
<evidence type="ECO:0000259" key="14">
    <source>
        <dbReference type="PROSITE" id="PS50887"/>
    </source>
</evidence>
<organism evidence="15 16">
    <name type="scientific">Methylomarinum roseum</name>
    <dbReference type="NCBI Taxonomy" id="3067653"/>
    <lineage>
        <taxon>Bacteria</taxon>
        <taxon>Pseudomonadati</taxon>
        <taxon>Pseudomonadota</taxon>
        <taxon>Gammaproteobacteria</taxon>
        <taxon>Methylococcales</taxon>
        <taxon>Methylococcaceae</taxon>
        <taxon>Methylomarinum</taxon>
    </lineage>
</organism>
<evidence type="ECO:0000256" key="6">
    <source>
        <dbReference type="ARBA" id="ARBA00022989"/>
    </source>
</evidence>
<evidence type="ECO:0000256" key="9">
    <source>
        <dbReference type="SAM" id="Phobius"/>
    </source>
</evidence>
<dbReference type="PROSITE" id="PS50887">
    <property type="entry name" value="GGDEF"/>
    <property type="match status" value="1"/>
</dbReference>
<protein>
    <recommendedName>
        <fullName evidence="3">cyclic-guanylate-specific phosphodiesterase</fullName>
        <ecNumber evidence="3">3.1.4.52</ecNumber>
    </recommendedName>
</protein>
<dbReference type="SMART" id="SM00086">
    <property type="entry name" value="PAC"/>
    <property type="match status" value="4"/>
</dbReference>
<dbReference type="InterPro" id="IPR029016">
    <property type="entry name" value="GAF-like_dom_sf"/>
</dbReference>
<dbReference type="InterPro" id="IPR013655">
    <property type="entry name" value="PAS_fold_3"/>
</dbReference>
<dbReference type="Pfam" id="PF13185">
    <property type="entry name" value="GAF_2"/>
    <property type="match status" value="1"/>
</dbReference>
<evidence type="ECO:0000256" key="8">
    <source>
        <dbReference type="ARBA" id="ARBA00051114"/>
    </source>
</evidence>
<dbReference type="SUPFAM" id="SSF55073">
    <property type="entry name" value="Nucleotide cyclase"/>
    <property type="match status" value="1"/>
</dbReference>
<dbReference type="InterPro" id="IPR000014">
    <property type="entry name" value="PAS"/>
</dbReference>
<dbReference type="SMART" id="SM00052">
    <property type="entry name" value="EAL"/>
    <property type="match status" value="1"/>
</dbReference>
<feature type="domain" description="PAC" evidence="11">
    <location>
        <begin position="978"/>
        <end position="1030"/>
    </location>
</feature>
<sequence length="1462" mass="165777">MNVERKNYSARLRIIPWILASIILLGGFAITAHVWRNIKQDDFEKLQAEFEFSADMAANNILNRVHSYAMVMRGVKGFYEGSERVSLDEFRDFVRALELRHQSGVQGVGLVKIVAKDEKIHHVAEMRRNGRPDYQLKPVGERPVYAPIIHMEPMNDDNLKVLGFDVLTAPPAKAAMERARDSGDIAITSRITLIQDAGKPGVYGFVMYLPMYRKGANPDSVIARREAIVAWVDVPFRMNDLMAGLSGLVDPGIEIEIHDGAPRSGLSLMYRSGAIGETANQDENSLTTRRRLDIGGRHWALLMRTTPVFEARISNRQRSVMAALFGVVLTLSLAWIAWLLARRHAFARLRYRELFDQAGDGVLLVSRDFHFIDANAVALQMLGYTREELMKRRLPDILARNELPLLQPAADQSMGGKPHLQEWSYRRKDGSESMAEVNVRWLDNDCHLAILRDLSERKKTERQIRRLSELYRALSEMNQAIIRMDDESELLPLVCRCAVDFGNMKMAWVGHLDAKRSDIAPAEAYGSGVGFLHGLRLSVNGDLDEGCGPAGTALRENRSVIVNDCLSDPMTRCWRSRAQRFGFGSSASFPIQRSGQSYAVLNVYHGQKEAFDEQTTALLREMAVDISFALDNFDREDQRQQLAKDLDKAYQRITHIIDINPAIIYSLSVRNLMQCDFRVDFVSANAQRVTGYSHEDLHRRDFWRDHVHPDDLSTVLQAQQHLFETGLLNHQYRFRHADGHYLWIEDQLLVNRDENGDPSGIVGAWLNITQAKQTEEELLLRKELLLESQRIAKIGSWRVDIPSGRLTWSHETYRLYQVSPDEFEHSFDAFLQLLPVEERTAMRTWIDKYLEGKTPSKLEFKIVMPDGGVRFIEAQGEFKHDHCGEVVALQGTMQDITERVAAEQQLRLNAKVFESSREGIVITDADNNIVSVNRAYAEISGYSAEEAIGMTPRLVSSGKQDQSFYQAMWRDIIDRGHWQGEVVNRRKNGELYPQWISINVIRDQGGKITHHVGILSDLTEYKAAEERIQFLSHFDPLTHLPNRTLLRDRTQLALAAAHRAGHQVVMMCLDIDRFKIINDSLGPQIGDQLIKKLSVRLTSHLHPDDTLSRQGGDEFILLLPETNAEGAAHVAQKVLTQVALPFVINDHSLTLTASIGIAEYPQDGENFEQLMQSADAALFRAKENGRNNFQFFTRQLHDHAKHVLEIENELRQALEKGELRLYYQPQVDVESWRIIGAEALIRWRHHSKGMLSPGLFIPVAEESGLISEIGDWVLLEAVRQIADWQAAGLPIVPVAINISVAQFRQDALYQKVVQALRDYKLDPSMLELEMTEGIAMDSSGRTTGMLDQFNALGVKLSIDDFGTGYSSLSYLKRYKIDKLKIDQSFIRDLCFDPDDEAIVTAIIGMANSLGFKVVAEGVETREQLEYLKHKQCDEVQGYFFSKPVPAEAFAELLRVGKISKCE</sequence>
<feature type="domain" description="CHASE" evidence="12">
    <location>
        <begin position="143"/>
        <end position="302"/>
    </location>
</feature>
<feature type="domain" description="EAL" evidence="13">
    <location>
        <begin position="1203"/>
        <end position="1457"/>
    </location>
</feature>
<dbReference type="Pfam" id="PF08447">
    <property type="entry name" value="PAS_3"/>
    <property type="match status" value="2"/>
</dbReference>
<dbReference type="InterPro" id="IPR029787">
    <property type="entry name" value="Nucleotide_cyclase"/>
</dbReference>
<dbReference type="NCBIfam" id="TIGR00229">
    <property type="entry name" value="sensory_box"/>
    <property type="match status" value="4"/>
</dbReference>
<dbReference type="InterPro" id="IPR006189">
    <property type="entry name" value="CHASE_dom"/>
</dbReference>
<comment type="subcellular location">
    <subcellularLocation>
        <location evidence="2">Membrane</location>
    </subcellularLocation>
</comment>
<dbReference type="InterPro" id="IPR013767">
    <property type="entry name" value="PAS_fold"/>
</dbReference>
<dbReference type="Gene3D" id="3.20.20.450">
    <property type="entry name" value="EAL domain"/>
    <property type="match status" value="1"/>
</dbReference>
<proteinExistence type="predicted"/>
<comment type="catalytic activity">
    <reaction evidence="8">
        <text>3',3'-c-di-GMP + H2O = 5'-phosphoguanylyl(3'-&gt;5')guanosine + H(+)</text>
        <dbReference type="Rhea" id="RHEA:24902"/>
        <dbReference type="ChEBI" id="CHEBI:15377"/>
        <dbReference type="ChEBI" id="CHEBI:15378"/>
        <dbReference type="ChEBI" id="CHEBI:58754"/>
        <dbReference type="ChEBI" id="CHEBI:58805"/>
        <dbReference type="EC" id="3.1.4.52"/>
    </reaction>
    <physiologicalReaction direction="left-to-right" evidence="8">
        <dbReference type="Rhea" id="RHEA:24903"/>
    </physiologicalReaction>
</comment>
<feature type="domain" description="PAS" evidence="10">
    <location>
        <begin position="347"/>
        <end position="417"/>
    </location>
</feature>
<feature type="domain" description="PAC" evidence="11">
    <location>
        <begin position="728"/>
        <end position="780"/>
    </location>
</feature>
<dbReference type="CDD" id="cd01948">
    <property type="entry name" value="EAL"/>
    <property type="match status" value="1"/>
</dbReference>
<dbReference type="EMBL" id="CP157743">
    <property type="protein sequence ID" value="XBS19504.1"/>
    <property type="molecule type" value="Genomic_DNA"/>
</dbReference>
<dbReference type="PROSITE" id="PS50839">
    <property type="entry name" value="CHASE"/>
    <property type="match status" value="1"/>
</dbReference>
<dbReference type="FunFam" id="3.30.70.270:FF:000001">
    <property type="entry name" value="Diguanylate cyclase domain protein"/>
    <property type="match status" value="1"/>
</dbReference>
<evidence type="ECO:0000259" key="10">
    <source>
        <dbReference type="PROSITE" id="PS50112"/>
    </source>
</evidence>
<evidence type="ECO:0000259" key="11">
    <source>
        <dbReference type="PROSITE" id="PS50113"/>
    </source>
</evidence>
<name>A0AAU7NR70_9GAMM</name>
<evidence type="ECO:0000256" key="2">
    <source>
        <dbReference type="ARBA" id="ARBA00004370"/>
    </source>
</evidence>
<dbReference type="Pfam" id="PF00990">
    <property type="entry name" value="GGDEF"/>
    <property type="match status" value="1"/>
</dbReference>
<dbReference type="CDD" id="cd00130">
    <property type="entry name" value="PAS"/>
    <property type="match status" value="4"/>
</dbReference>
<dbReference type="GO" id="GO:0007165">
    <property type="term" value="P:signal transduction"/>
    <property type="evidence" value="ECO:0007669"/>
    <property type="project" value="UniProtKB-ARBA"/>
</dbReference>
<dbReference type="Pfam" id="PF00989">
    <property type="entry name" value="PAS"/>
    <property type="match status" value="1"/>
</dbReference>
<dbReference type="SUPFAM" id="SSF55781">
    <property type="entry name" value="GAF domain-like"/>
    <property type="match status" value="1"/>
</dbReference>
<dbReference type="GO" id="GO:0071111">
    <property type="term" value="F:cyclic-guanylate-specific phosphodiesterase activity"/>
    <property type="evidence" value="ECO:0007669"/>
    <property type="project" value="UniProtKB-EC"/>
</dbReference>
<evidence type="ECO:0000259" key="12">
    <source>
        <dbReference type="PROSITE" id="PS50839"/>
    </source>
</evidence>
<dbReference type="InterPro" id="IPR000160">
    <property type="entry name" value="GGDEF_dom"/>
</dbReference>
<dbReference type="InterPro" id="IPR001610">
    <property type="entry name" value="PAC"/>
</dbReference>
<dbReference type="Pfam" id="PF00563">
    <property type="entry name" value="EAL"/>
    <property type="match status" value="1"/>
</dbReference>
<keyword evidence="7 9" id="KW-0472">Membrane</keyword>
<dbReference type="PROSITE" id="PS50113">
    <property type="entry name" value="PAC"/>
    <property type="match status" value="3"/>
</dbReference>
<dbReference type="FunFam" id="3.20.20.450:FF:000001">
    <property type="entry name" value="Cyclic di-GMP phosphodiesterase yahA"/>
    <property type="match status" value="1"/>
</dbReference>
<evidence type="ECO:0000259" key="13">
    <source>
        <dbReference type="PROSITE" id="PS50883"/>
    </source>
</evidence>
<dbReference type="InterPro" id="IPR001633">
    <property type="entry name" value="EAL_dom"/>
</dbReference>
<dbReference type="Gene3D" id="3.30.70.270">
    <property type="match status" value="1"/>
</dbReference>
<evidence type="ECO:0000313" key="15">
    <source>
        <dbReference type="EMBL" id="XBS19504.1"/>
    </source>
</evidence>
<dbReference type="GO" id="GO:0071732">
    <property type="term" value="P:cellular response to nitric oxide"/>
    <property type="evidence" value="ECO:0007669"/>
    <property type="project" value="UniProtKB-ARBA"/>
</dbReference>
<dbReference type="Pfam" id="PF13426">
    <property type="entry name" value="PAS_9"/>
    <property type="match status" value="1"/>
</dbReference>